<dbReference type="Proteomes" id="UP000249061">
    <property type="component" value="Unassembled WGS sequence"/>
</dbReference>
<evidence type="ECO:0000256" key="1">
    <source>
        <dbReference type="SAM" id="MobiDB-lite"/>
    </source>
</evidence>
<organism evidence="2 3">
    <name type="scientific">Archangium gephyra</name>
    <dbReference type="NCBI Taxonomy" id="48"/>
    <lineage>
        <taxon>Bacteria</taxon>
        <taxon>Pseudomonadati</taxon>
        <taxon>Myxococcota</taxon>
        <taxon>Myxococcia</taxon>
        <taxon>Myxococcales</taxon>
        <taxon>Cystobacterineae</taxon>
        <taxon>Archangiaceae</taxon>
        <taxon>Archangium</taxon>
    </lineage>
</organism>
<proteinExistence type="predicted"/>
<feature type="compositionally biased region" description="Basic and acidic residues" evidence="1">
    <location>
        <begin position="7"/>
        <end position="25"/>
    </location>
</feature>
<evidence type="ECO:0000313" key="2">
    <source>
        <dbReference type="EMBL" id="PZR14930.1"/>
    </source>
</evidence>
<dbReference type="Pfam" id="PF20106">
    <property type="entry name" value="DUF6496"/>
    <property type="match status" value="1"/>
</dbReference>
<reference evidence="2 3" key="1">
    <citation type="submission" date="2017-08" db="EMBL/GenBank/DDBJ databases">
        <title>Infants hospitalized years apart are colonized by the same room-sourced microbial strains.</title>
        <authorList>
            <person name="Brooks B."/>
            <person name="Olm M.R."/>
            <person name="Firek B.A."/>
            <person name="Baker R."/>
            <person name="Thomas B.C."/>
            <person name="Morowitz M.J."/>
            <person name="Banfield J.F."/>
        </authorList>
    </citation>
    <scope>NUCLEOTIDE SEQUENCE [LARGE SCALE GENOMIC DNA]</scope>
    <source>
        <strain evidence="2">S2_003_000_R2_14</strain>
    </source>
</reference>
<sequence>MARKYGPKAEKKIGKVMREFKEGKLHSGSKNGPKVKSRKQAIAIGISEAERAGARVPKRKPTATRAKRKTTRKSS</sequence>
<evidence type="ECO:0000313" key="3">
    <source>
        <dbReference type="Proteomes" id="UP000249061"/>
    </source>
</evidence>
<feature type="region of interest" description="Disordered" evidence="1">
    <location>
        <begin position="1"/>
        <end position="75"/>
    </location>
</feature>
<comment type="caution">
    <text evidence="2">The sequence shown here is derived from an EMBL/GenBank/DDBJ whole genome shotgun (WGS) entry which is preliminary data.</text>
</comment>
<name>A0A2W5THE1_9BACT</name>
<dbReference type="AlphaFoldDB" id="A0A2W5THE1"/>
<gene>
    <name evidence="2" type="ORF">DI536_09095</name>
</gene>
<feature type="compositionally biased region" description="Basic residues" evidence="1">
    <location>
        <begin position="56"/>
        <end position="75"/>
    </location>
</feature>
<dbReference type="InterPro" id="IPR045468">
    <property type="entry name" value="DUF6496"/>
</dbReference>
<dbReference type="EMBL" id="QFQP01000006">
    <property type="protein sequence ID" value="PZR14930.1"/>
    <property type="molecule type" value="Genomic_DNA"/>
</dbReference>
<accession>A0A2W5THE1</accession>
<protein>
    <submittedName>
        <fullName evidence="2">Uncharacterized protein</fullName>
    </submittedName>
</protein>